<accession>A0A9P8CW04</accession>
<comment type="caution">
    <text evidence="2">The sequence shown here is derived from an EMBL/GenBank/DDBJ whole genome shotgun (WGS) entry which is preliminary data.</text>
</comment>
<feature type="region of interest" description="Disordered" evidence="1">
    <location>
        <begin position="236"/>
        <end position="290"/>
    </location>
</feature>
<evidence type="ECO:0000313" key="2">
    <source>
        <dbReference type="EMBL" id="KAG9320394.1"/>
    </source>
</evidence>
<feature type="compositionally biased region" description="Polar residues" evidence="1">
    <location>
        <begin position="262"/>
        <end position="279"/>
    </location>
</feature>
<name>A0A9P8CW04_MORAP</name>
<sequence length="290" mass="32446">MRDERYLKMQENISLASKNVKSPLLELGVFTTPAFKIFKEQMEAALDTKDVALPVDMHPNVKHVLQNQQQLIVRQGEIMSRVPGNLESMSYASDYALRIESKLDYLINRIGPHGSWQPCASPIYGYYPYPVPQAAFQHQYESRSTEGSSYPPRGPAPVSMTALAPPRWTPVSHQQPLLQEATQTTTTTETTTTTTATTATTTTSLVIGSLKVNYRLQDVADICAEVQQYDQELQKAGKKKVPMLERKHQKQVSNKRTHHQDSTPQQPNGIFSQSRSSRTCPALGNALEQS</sequence>
<feature type="region of interest" description="Disordered" evidence="1">
    <location>
        <begin position="138"/>
        <end position="176"/>
    </location>
</feature>
<dbReference type="Proteomes" id="UP000717515">
    <property type="component" value="Unassembled WGS sequence"/>
</dbReference>
<protein>
    <submittedName>
        <fullName evidence="2">Uncharacterized protein</fullName>
    </submittedName>
</protein>
<reference evidence="2" key="1">
    <citation type="submission" date="2021-07" db="EMBL/GenBank/DDBJ databases">
        <title>Draft genome of Mortierella alpina, strain LL118, isolated from an aspen leaf litter sample.</title>
        <authorList>
            <person name="Yang S."/>
            <person name="Vinatzer B.A."/>
        </authorList>
    </citation>
    <scope>NUCLEOTIDE SEQUENCE</scope>
    <source>
        <strain evidence="2">LL118</strain>
    </source>
</reference>
<dbReference type="EMBL" id="JAIFTL010000294">
    <property type="protein sequence ID" value="KAG9320394.1"/>
    <property type="molecule type" value="Genomic_DNA"/>
</dbReference>
<gene>
    <name evidence="2" type="ORF">KVV02_005212</name>
</gene>
<dbReference type="AlphaFoldDB" id="A0A9P8CW04"/>
<proteinExistence type="predicted"/>
<organism evidence="2 3">
    <name type="scientific">Mortierella alpina</name>
    <name type="common">Oleaginous fungus</name>
    <name type="synonym">Mortierella renispora</name>
    <dbReference type="NCBI Taxonomy" id="64518"/>
    <lineage>
        <taxon>Eukaryota</taxon>
        <taxon>Fungi</taxon>
        <taxon>Fungi incertae sedis</taxon>
        <taxon>Mucoromycota</taxon>
        <taxon>Mortierellomycotina</taxon>
        <taxon>Mortierellomycetes</taxon>
        <taxon>Mortierellales</taxon>
        <taxon>Mortierellaceae</taxon>
        <taxon>Mortierella</taxon>
    </lineage>
</organism>
<evidence type="ECO:0000313" key="3">
    <source>
        <dbReference type="Proteomes" id="UP000717515"/>
    </source>
</evidence>
<evidence type="ECO:0000256" key="1">
    <source>
        <dbReference type="SAM" id="MobiDB-lite"/>
    </source>
</evidence>
<feature type="compositionally biased region" description="Basic residues" evidence="1">
    <location>
        <begin position="236"/>
        <end position="258"/>
    </location>
</feature>